<organism evidence="5 6">
    <name type="scientific">Acer yangbiense</name>
    <dbReference type="NCBI Taxonomy" id="1000413"/>
    <lineage>
        <taxon>Eukaryota</taxon>
        <taxon>Viridiplantae</taxon>
        <taxon>Streptophyta</taxon>
        <taxon>Embryophyta</taxon>
        <taxon>Tracheophyta</taxon>
        <taxon>Spermatophyta</taxon>
        <taxon>Magnoliopsida</taxon>
        <taxon>eudicotyledons</taxon>
        <taxon>Gunneridae</taxon>
        <taxon>Pentapetalae</taxon>
        <taxon>rosids</taxon>
        <taxon>malvids</taxon>
        <taxon>Sapindales</taxon>
        <taxon>Sapindaceae</taxon>
        <taxon>Hippocastanoideae</taxon>
        <taxon>Acereae</taxon>
        <taxon>Acer</taxon>
    </lineage>
</organism>
<keyword evidence="6" id="KW-1185">Reference proteome</keyword>
<gene>
    <name evidence="5" type="ORF">EZV62_000962</name>
</gene>
<dbReference type="EC" id="5.2.1.8" evidence="2"/>
<dbReference type="PANTHER" id="PTHR11071">
    <property type="entry name" value="PEPTIDYL-PROLYL CIS-TRANS ISOMERASE"/>
    <property type="match status" value="1"/>
</dbReference>
<reference evidence="6" key="1">
    <citation type="journal article" date="2019" name="Gigascience">
        <title>De novo genome assembly of the endangered Acer yangbiense, a plant species with extremely small populations endemic to Yunnan Province, China.</title>
        <authorList>
            <person name="Yang J."/>
            <person name="Wariss H.M."/>
            <person name="Tao L."/>
            <person name="Zhang R."/>
            <person name="Yun Q."/>
            <person name="Hollingsworth P."/>
            <person name="Dao Z."/>
            <person name="Luo G."/>
            <person name="Guo H."/>
            <person name="Ma Y."/>
            <person name="Sun W."/>
        </authorList>
    </citation>
    <scope>NUCLEOTIDE SEQUENCE [LARGE SCALE GENOMIC DNA]</scope>
    <source>
        <strain evidence="6">cv. Malutang</strain>
    </source>
</reference>
<dbReference type="PANTHER" id="PTHR11071:SF552">
    <property type="entry name" value="PEPTIDYL-PROLYL CIS-TRANS ISOMERASE CYP26-1"/>
    <property type="match status" value="1"/>
</dbReference>
<evidence type="ECO:0000313" key="5">
    <source>
        <dbReference type="EMBL" id="TXG72383.1"/>
    </source>
</evidence>
<feature type="domain" description="PPIase cyclophilin-type" evidence="4">
    <location>
        <begin position="46"/>
        <end position="153"/>
    </location>
</feature>
<dbReference type="OrthoDB" id="193499at2759"/>
<name>A0A5C7ISK7_9ROSI</name>
<dbReference type="GO" id="GO:0016018">
    <property type="term" value="F:cyclosporin A binding"/>
    <property type="evidence" value="ECO:0007669"/>
    <property type="project" value="TreeGrafter"/>
</dbReference>
<proteinExistence type="inferred from homology"/>
<dbReference type="GO" id="GO:0003755">
    <property type="term" value="F:peptidyl-prolyl cis-trans isomerase activity"/>
    <property type="evidence" value="ECO:0007669"/>
    <property type="project" value="UniProtKB-UniRule"/>
</dbReference>
<keyword evidence="2" id="KW-0413">Isomerase</keyword>
<evidence type="ECO:0000259" key="4">
    <source>
        <dbReference type="PROSITE" id="PS50072"/>
    </source>
</evidence>
<feature type="compositionally biased region" description="Low complexity" evidence="3">
    <location>
        <begin position="15"/>
        <end position="28"/>
    </location>
</feature>
<accession>A0A5C7ISK7</accession>
<dbReference type="PRINTS" id="PR00153">
    <property type="entry name" value="CSAPPISMRASE"/>
</dbReference>
<comment type="function">
    <text evidence="2">PPIases accelerate the folding of proteins. It catalyzes the cis-trans isomerization of proline imidic peptide bonds in oligopeptides.</text>
</comment>
<dbReference type="PROSITE" id="PS50072">
    <property type="entry name" value="CSA_PPIASE_2"/>
    <property type="match status" value="1"/>
</dbReference>
<evidence type="ECO:0000256" key="1">
    <source>
        <dbReference type="ARBA" id="ARBA00007365"/>
    </source>
</evidence>
<dbReference type="Proteomes" id="UP000323000">
    <property type="component" value="Chromosome 1"/>
</dbReference>
<comment type="catalytic activity">
    <reaction evidence="2">
        <text>[protein]-peptidylproline (omega=180) = [protein]-peptidylproline (omega=0)</text>
        <dbReference type="Rhea" id="RHEA:16237"/>
        <dbReference type="Rhea" id="RHEA-COMP:10747"/>
        <dbReference type="Rhea" id="RHEA-COMP:10748"/>
        <dbReference type="ChEBI" id="CHEBI:83833"/>
        <dbReference type="ChEBI" id="CHEBI:83834"/>
        <dbReference type="EC" id="5.2.1.8"/>
    </reaction>
</comment>
<protein>
    <recommendedName>
        <fullName evidence="2">Peptidyl-prolyl cis-trans isomerase</fullName>
        <shortName evidence="2">PPIase</shortName>
        <ecNumber evidence="2">5.2.1.8</ecNumber>
    </recommendedName>
</protein>
<dbReference type="SUPFAM" id="SSF50891">
    <property type="entry name" value="Cyclophilin-like"/>
    <property type="match status" value="1"/>
</dbReference>
<evidence type="ECO:0000256" key="2">
    <source>
        <dbReference type="RuleBase" id="RU363019"/>
    </source>
</evidence>
<dbReference type="AlphaFoldDB" id="A0A5C7ISK7"/>
<dbReference type="InterPro" id="IPR002130">
    <property type="entry name" value="Cyclophilin-type_PPIase_dom"/>
</dbReference>
<feature type="region of interest" description="Disordered" evidence="3">
    <location>
        <begin position="1"/>
        <end position="34"/>
    </location>
</feature>
<dbReference type="GO" id="GO:0006457">
    <property type="term" value="P:protein folding"/>
    <property type="evidence" value="ECO:0007669"/>
    <property type="project" value="TreeGrafter"/>
</dbReference>
<dbReference type="Gene3D" id="2.40.100.10">
    <property type="entry name" value="Cyclophilin-like"/>
    <property type="match status" value="1"/>
</dbReference>
<dbReference type="EMBL" id="VAHF01000001">
    <property type="protein sequence ID" value="TXG72383.1"/>
    <property type="molecule type" value="Genomic_DNA"/>
</dbReference>
<feature type="compositionally biased region" description="Polar residues" evidence="3">
    <location>
        <begin position="1"/>
        <end position="11"/>
    </location>
</feature>
<comment type="similarity">
    <text evidence="1 2">Belongs to the cyclophilin-type PPIase family.</text>
</comment>
<comment type="caution">
    <text evidence="5">The sequence shown here is derived from an EMBL/GenBank/DDBJ whole genome shotgun (WGS) entry which is preliminary data.</text>
</comment>
<dbReference type="InterPro" id="IPR029000">
    <property type="entry name" value="Cyclophilin-like_dom_sf"/>
</dbReference>
<dbReference type="Pfam" id="PF00160">
    <property type="entry name" value="Pro_isomerase"/>
    <property type="match status" value="1"/>
</dbReference>
<keyword evidence="2" id="KW-0697">Rotamase</keyword>
<evidence type="ECO:0000313" key="6">
    <source>
        <dbReference type="Proteomes" id="UP000323000"/>
    </source>
</evidence>
<sequence length="155" mass="16900">MGVFSSTSAIRGTSEKTPTPTAAPSSPETHPHWPHLLRLRDPLFVGRWSKKSQFSLSTSLEELVFGGDISTALLNLCPNNSRELPGILSMADTGQRTNGSQFFICTAKTEWLDGKHVIFGQVVEGFDVKKVVEKVGSKSGMTSKLIMVVDCSQLF</sequence>
<evidence type="ECO:0000256" key="3">
    <source>
        <dbReference type="SAM" id="MobiDB-lite"/>
    </source>
</evidence>
<dbReference type="GO" id="GO:0005737">
    <property type="term" value="C:cytoplasm"/>
    <property type="evidence" value="ECO:0007669"/>
    <property type="project" value="TreeGrafter"/>
</dbReference>